<dbReference type="PANTHER" id="PTHR45947:SF3">
    <property type="entry name" value="SULFOQUINOVOSYL TRANSFERASE SQD2"/>
    <property type="match status" value="1"/>
</dbReference>
<name>A0A7X4GK10_9SPHN</name>
<dbReference type="Proteomes" id="UP000465810">
    <property type="component" value="Unassembled WGS sequence"/>
</dbReference>
<dbReference type="PANTHER" id="PTHR45947">
    <property type="entry name" value="SULFOQUINOVOSYL TRANSFERASE SQD2"/>
    <property type="match status" value="1"/>
</dbReference>
<dbReference type="Gene3D" id="3.40.50.2000">
    <property type="entry name" value="Glycogen Phosphorylase B"/>
    <property type="match status" value="2"/>
</dbReference>
<dbReference type="SUPFAM" id="SSF53756">
    <property type="entry name" value="UDP-Glycosyltransferase/glycogen phosphorylase"/>
    <property type="match status" value="1"/>
</dbReference>
<dbReference type="EMBL" id="WVTD01000018">
    <property type="protein sequence ID" value="MYL99634.1"/>
    <property type="molecule type" value="Genomic_DNA"/>
</dbReference>
<protein>
    <submittedName>
        <fullName evidence="2">Glycosyltransferase</fullName>
    </submittedName>
</protein>
<dbReference type="AlphaFoldDB" id="A0A7X4GK10"/>
<sequence length="372" mass="39530">MKAGRLRVLITLDAVGGVWQYGLDLARGLVARGAEPVLVVLGPAPDPVQAQEARRIPRTTVIDSGLPLDWLCAGPDPVLDAGRRIADLAAEVEADIIHLNTPALAADWAGSTPVIAVTHGCVSTWWERAKKDEPLAPDFHWHREVMGRGLRSADRVVAPSASYARHVAEHYGLVQEPRVVHNGRHPISEAAGGEPTARALTVGRLWDAVKRMDLLDRVAARLAAPFDAAGAAVGPHGETIQVGHLNLLGQLDAAALGARLQERPVFVSAASFEPFGLAVLEAAQAGCALVLSDIDTFRELWDGAALFVPEGDDDACLEAISGLLAQPQSRIALGEAARTRAARYRPQAMADAMLHIYDEALSQAPSRGRVAA</sequence>
<proteinExistence type="predicted"/>
<dbReference type="Pfam" id="PF13439">
    <property type="entry name" value="Glyco_transf_4"/>
    <property type="match status" value="1"/>
</dbReference>
<organism evidence="2 3">
    <name type="scientific">Novosphingobium silvae</name>
    <dbReference type="NCBI Taxonomy" id="2692619"/>
    <lineage>
        <taxon>Bacteria</taxon>
        <taxon>Pseudomonadati</taxon>
        <taxon>Pseudomonadota</taxon>
        <taxon>Alphaproteobacteria</taxon>
        <taxon>Sphingomonadales</taxon>
        <taxon>Sphingomonadaceae</taxon>
        <taxon>Novosphingobium</taxon>
    </lineage>
</organism>
<dbReference type="CDD" id="cd03801">
    <property type="entry name" value="GT4_PimA-like"/>
    <property type="match status" value="1"/>
</dbReference>
<evidence type="ECO:0000259" key="1">
    <source>
        <dbReference type="Pfam" id="PF13439"/>
    </source>
</evidence>
<feature type="domain" description="Glycosyltransferase subfamily 4-like N-terminal" evidence="1">
    <location>
        <begin position="15"/>
        <end position="183"/>
    </location>
</feature>
<evidence type="ECO:0000313" key="3">
    <source>
        <dbReference type="Proteomes" id="UP000465810"/>
    </source>
</evidence>
<dbReference type="InterPro" id="IPR050194">
    <property type="entry name" value="Glycosyltransferase_grp1"/>
</dbReference>
<comment type="caution">
    <text evidence="2">The sequence shown here is derived from an EMBL/GenBank/DDBJ whole genome shotgun (WGS) entry which is preliminary data.</text>
</comment>
<reference evidence="2 3" key="1">
    <citation type="submission" date="2019-12" db="EMBL/GenBank/DDBJ databases">
        <authorList>
            <person name="Feng G."/>
            <person name="Zhu H."/>
        </authorList>
    </citation>
    <scope>NUCLEOTIDE SEQUENCE [LARGE SCALE GENOMIC DNA]</scope>
    <source>
        <strain evidence="2 3">FGD1</strain>
    </source>
</reference>
<dbReference type="InterPro" id="IPR028098">
    <property type="entry name" value="Glyco_trans_4-like_N"/>
</dbReference>
<dbReference type="RefSeq" id="WP_160987077.1">
    <property type="nucleotide sequence ID" value="NZ_WVTD01000018.1"/>
</dbReference>
<accession>A0A7X4GK10</accession>
<dbReference type="Pfam" id="PF13692">
    <property type="entry name" value="Glyco_trans_1_4"/>
    <property type="match status" value="1"/>
</dbReference>
<gene>
    <name evidence="2" type="ORF">GR702_17895</name>
</gene>
<keyword evidence="2" id="KW-0808">Transferase</keyword>
<evidence type="ECO:0000313" key="2">
    <source>
        <dbReference type="EMBL" id="MYL99634.1"/>
    </source>
</evidence>
<keyword evidence="3" id="KW-1185">Reference proteome</keyword>
<dbReference type="GO" id="GO:0016757">
    <property type="term" value="F:glycosyltransferase activity"/>
    <property type="evidence" value="ECO:0007669"/>
    <property type="project" value="TreeGrafter"/>
</dbReference>